<dbReference type="PRINTS" id="PR00237">
    <property type="entry name" value="GPCRRHODOPSN"/>
</dbReference>
<dbReference type="PANTHER" id="PTHR24243:SF224">
    <property type="entry name" value="G-PROTEIN COUPLED RECEPTOR 19-RELATED"/>
    <property type="match status" value="1"/>
</dbReference>
<dbReference type="GO" id="GO:0004930">
    <property type="term" value="F:G protein-coupled receptor activity"/>
    <property type="evidence" value="ECO:0007669"/>
    <property type="project" value="UniProtKB-KW"/>
</dbReference>
<feature type="transmembrane region" description="Helical" evidence="8">
    <location>
        <begin position="149"/>
        <end position="168"/>
    </location>
</feature>
<keyword evidence="2 8" id="KW-0812">Transmembrane</keyword>
<dbReference type="SMART" id="SM01381">
    <property type="entry name" value="7TM_GPCR_Srsx"/>
    <property type="match status" value="1"/>
</dbReference>
<comment type="subcellular location">
    <subcellularLocation>
        <location evidence="1">Membrane</location>
        <topology evidence="1">Multi-pass membrane protein</topology>
    </subcellularLocation>
</comment>
<evidence type="ECO:0000313" key="11">
    <source>
        <dbReference type="RefSeq" id="XP_013382415.1"/>
    </source>
</evidence>
<dbReference type="InterPro" id="IPR017452">
    <property type="entry name" value="GPCR_Rhodpsn_7TM"/>
</dbReference>
<evidence type="ECO:0000313" key="10">
    <source>
        <dbReference type="Proteomes" id="UP000085678"/>
    </source>
</evidence>
<proteinExistence type="predicted"/>
<evidence type="ECO:0000256" key="1">
    <source>
        <dbReference type="ARBA" id="ARBA00004141"/>
    </source>
</evidence>
<evidence type="ECO:0000256" key="2">
    <source>
        <dbReference type="ARBA" id="ARBA00022692"/>
    </source>
</evidence>
<dbReference type="AlphaFoldDB" id="A0A1S3H8J8"/>
<dbReference type="KEGG" id="lak:106153146"/>
<accession>A0A1S3H8J8</accession>
<dbReference type="InParanoid" id="A0A1S3H8J8"/>
<evidence type="ECO:0000256" key="3">
    <source>
        <dbReference type="ARBA" id="ARBA00022989"/>
    </source>
</evidence>
<dbReference type="GeneID" id="106153146"/>
<keyword evidence="7" id="KW-0807">Transducer</keyword>
<dbReference type="OrthoDB" id="6076970at2759"/>
<dbReference type="Pfam" id="PF00001">
    <property type="entry name" value="7tm_1"/>
    <property type="match status" value="1"/>
</dbReference>
<keyword evidence="6" id="KW-0675">Receptor</keyword>
<dbReference type="InterPro" id="IPR000276">
    <property type="entry name" value="GPCR_Rhodpsn"/>
</dbReference>
<protein>
    <submittedName>
        <fullName evidence="11">Somatostatin receptor type 3-like</fullName>
    </submittedName>
</protein>
<sequence length="338" mass="37829">MENKTDDINGMGENDTYFCRGEVKFIQSHIVVIGLPLIYSIIFVIGVIGNGLVISVICKSTRLNVLFLNLAIADLLYLIICLPVQALRFATEYRVSLTPPVCKIAYFFVYTTQGVSVYCLVFICALRFVAVKWPLHCKNFVSKSFTTKVAALVWVGMIIANFPLFFYFEESKGKSCGLSQNMTDADGYFYYVLVFGLDFIFPVLVIGAFSIGIMVVIRQQERAIAAALGSEDSAPAGMSPSDTRRLTAIVFAVLVLFVVCWGDFYLFYILFIAQVYNPVCPTGAWFWLHFLSQVLPVTNSCLNPILYNFVSTEFRAAFKRRFSGPTNQSTARTSTSFL</sequence>
<evidence type="ECO:0000256" key="4">
    <source>
        <dbReference type="ARBA" id="ARBA00023040"/>
    </source>
</evidence>
<feature type="transmembrane region" description="Helical" evidence="8">
    <location>
        <begin position="188"/>
        <end position="217"/>
    </location>
</feature>
<feature type="transmembrane region" description="Helical" evidence="8">
    <location>
        <begin position="37"/>
        <end position="58"/>
    </location>
</feature>
<dbReference type="GO" id="GO:0005886">
    <property type="term" value="C:plasma membrane"/>
    <property type="evidence" value="ECO:0007669"/>
    <property type="project" value="TreeGrafter"/>
</dbReference>
<dbReference type="RefSeq" id="XP_013382415.1">
    <property type="nucleotide sequence ID" value="XM_013526961.1"/>
</dbReference>
<evidence type="ECO:0000259" key="9">
    <source>
        <dbReference type="PROSITE" id="PS50262"/>
    </source>
</evidence>
<keyword evidence="10" id="KW-1185">Reference proteome</keyword>
<feature type="transmembrane region" description="Helical" evidence="8">
    <location>
        <begin position="285"/>
        <end position="310"/>
    </location>
</feature>
<evidence type="ECO:0000256" key="6">
    <source>
        <dbReference type="ARBA" id="ARBA00023170"/>
    </source>
</evidence>
<keyword evidence="4" id="KW-0297">G-protein coupled receptor</keyword>
<dbReference type="PANTHER" id="PTHR24243">
    <property type="entry name" value="G-PROTEIN COUPLED RECEPTOR"/>
    <property type="match status" value="1"/>
</dbReference>
<dbReference type="Proteomes" id="UP000085678">
    <property type="component" value="Unplaced"/>
</dbReference>
<feature type="transmembrane region" description="Helical" evidence="8">
    <location>
        <begin position="107"/>
        <end position="129"/>
    </location>
</feature>
<keyword evidence="3 8" id="KW-1133">Transmembrane helix</keyword>
<feature type="transmembrane region" description="Helical" evidence="8">
    <location>
        <begin position="248"/>
        <end position="273"/>
    </location>
</feature>
<evidence type="ECO:0000256" key="5">
    <source>
        <dbReference type="ARBA" id="ARBA00023136"/>
    </source>
</evidence>
<dbReference type="SUPFAM" id="SSF81321">
    <property type="entry name" value="Family A G protein-coupled receptor-like"/>
    <property type="match status" value="1"/>
</dbReference>
<feature type="transmembrane region" description="Helical" evidence="8">
    <location>
        <begin position="65"/>
        <end position="87"/>
    </location>
</feature>
<dbReference type="PROSITE" id="PS50262">
    <property type="entry name" value="G_PROTEIN_RECEP_F1_2"/>
    <property type="match status" value="1"/>
</dbReference>
<gene>
    <name evidence="11" type="primary">LOC106153146</name>
</gene>
<dbReference type="Gene3D" id="1.20.1070.10">
    <property type="entry name" value="Rhodopsin 7-helix transmembrane proteins"/>
    <property type="match status" value="1"/>
</dbReference>
<organism evidence="10 11">
    <name type="scientific">Lingula anatina</name>
    <name type="common">Brachiopod</name>
    <name type="synonym">Lingula unguis</name>
    <dbReference type="NCBI Taxonomy" id="7574"/>
    <lineage>
        <taxon>Eukaryota</taxon>
        <taxon>Metazoa</taxon>
        <taxon>Spiralia</taxon>
        <taxon>Lophotrochozoa</taxon>
        <taxon>Brachiopoda</taxon>
        <taxon>Linguliformea</taxon>
        <taxon>Lingulata</taxon>
        <taxon>Lingulida</taxon>
        <taxon>Linguloidea</taxon>
        <taxon>Lingulidae</taxon>
        <taxon>Lingula</taxon>
    </lineage>
</organism>
<reference evidence="11" key="1">
    <citation type="submission" date="2025-08" db="UniProtKB">
        <authorList>
            <consortium name="RefSeq"/>
        </authorList>
    </citation>
    <scope>IDENTIFICATION</scope>
    <source>
        <tissue evidence="11">Gonads</tissue>
    </source>
</reference>
<name>A0A1S3H8J8_LINAN</name>
<feature type="domain" description="G-protein coupled receptors family 1 profile" evidence="9">
    <location>
        <begin position="40"/>
        <end position="307"/>
    </location>
</feature>
<keyword evidence="5 8" id="KW-0472">Membrane</keyword>
<evidence type="ECO:0000256" key="7">
    <source>
        <dbReference type="ARBA" id="ARBA00023224"/>
    </source>
</evidence>
<evidence type="ECO:0000256" key="8">
    <source>
        <dbReference type="SAM" id="Phobius"/>
    </source>
</evidence>
<dbReference type="STRING" id="7574.A0A1S3H8J8"/>